<name>A0A6B0UKN5_IXORI</name>
<dbReference type="EMBL" id="GIFC01008142">
    <property type="protein sequence ID" value="MXU90225.1"/>
    <property type="molecule type" value="Transcribed_RNA"/>
</dbReference>
<accession>A0A6B0UKN5</accession>
<organism evidence="1">
    <name type="scientific">Ixodes ricinus</name>
    <name type="common">Common tick</name>
    <name type="synonym">Acarus ricinus</name>
    <dbReference type="NCBI Taxonomy" id="34613"/>
    <lineage>
        <taxon>Eukaryota</taxon>
        <taxon>Metazoa</taxon>
        <taxon>Ecdysozoa</taxon>
        <taxon>Arthropoda</taxon>
        <taxon>Chelicerata</taxon>
        <taxon>Arachnida</taxon>
        <taxon>Acari</taxon>
        <taxon>Parasitiformes</taxon>
        <taxon>Ixodida</taxon>
        <taxon>Ixodoidea</taxon>
        <taxon>Ixodidae</taxon>
        <taxon>Ixodinae</taxon>
        <taxon>Ixodes</taxon>
    </lineage>
</organism>
<sequence length="113" mass="12752">MRGLHRVPWSSSSIWLWPPTWWAKGESTAVRSSPLVPPLAPLLPPPPLWAMRPAPATMSPPWAPPPPPQRRSLRTVHRHFSTPYSALLRTLSAYTVYILTEAAPPSKRRLKHV</sequence>
<reference evidence="1" key="1">
    <citation type="submission" date="2019-12" db="EMBL/GenBank/DDBJ databases">
        <title>An insight into the sialome of adult female Ixodes ricinus ticks feeding for 6 days.</title>
        <authorList>
            <person name="Perner J."/>
            <person name="Ribeiro J.M.C."/>
        </authorList>
    </citation>
    <scope>NUCLEOTIDE SEQUENCE</scope>
    <source>
        <strain evidence="1">Semi-engorged</strain>
        <tissue evidence="1">Salivary glands</tissue>
    </source>
</reference>
<dbReference type="AlphaFoldDB" id="A0A6B0UKN5"/>
<proteinExistence type="predicted"/>
<evidence type="ECO:0000313" key="1">
    <source>
        <dbReference type="EMBL" id="MXU90225.1"/>
    </source>
</evidence>
<protein>
    <submittedName>
        <fullName evidence="1">Putative secreted protein</fullName>
    </submittedName>
</protein>